<evidence type="ECO:0000313" key="1">
    <source>
        <dbReference type="EMBL" id="CAG9998298.1"/>
    </source>
</evidence>
<dbReference type="EMBL" id="CABFNO020001546">
    <property type="protein sequence ID" value="CAG9998298.1"/>
    <property type="molecule type" value="Genomic_DNA"/>
</dbReference>
<dbReference type="AlphaFoldDB" id="A0A9N9YAV1"/>
<evidence type="ECO:0000313" key="2">
    <source>
        <dbReference type="Proteomes" id="UP000754883"/>
    </source>
</evidence>
<comment type="caution">
    <text evidence="1">The sequence shown here is derived from an EMBL/GenBank/DDBJ whole genome shotgun (WGS) entry which is preliminary data.</text>
</comment>
<accession>A0A9N9YAV1</accession>
<proteinExistence type="predicted"/>
<reference evidence="2" key="1">
    <citation type="submission" date="2019-06" db="EMBL/GenBank/DDBJ databases">
        <authorList>
            <person name="Broberg M."/>
        </authorList>
    </citation>
    <scope>NUCLEOTIDE SEQUENCE [LARGE SCALE GENOMIC DNA]</scope>
</reference>
<protein>
    <recommendedName>
        <fullName evidence="3">Xylose isomerase-like TIM barrel domain-containing protein</fullName>
    </recommendedName>
</protein>
<gene>
    <name evidence="1" type="ORF">CBYS24578_00003594</name>
</gene>
<sequence length="134" mass="15576">MTENRLRVNLDISHWSVACERLLDQSDEDMQLLERIFPFVHHIHSRIGTTQSSQCPDPSDPIYQPEVQCFENIWRRVILTQVERDGPNAIITFVPEWGPYPYHPRGSVREFSEVADTEGARQQGLFERICNIAP</sequence>
<name>A0A9N9YAV1_9HYPO</name>
<organism evidence="1 2">
    <name type="scientific">Clonostachys byssicola</name>
    <dbReference type="NCBI Taxonomy" id="160290"/>
    <lineage>
        <taxon>Eukaryota</taxon>
        <taxon>Fungi</taxon>
        <taxon>Dikarya</taxon>
        <taxon>Ascomycota</taxon>
        <taxon>Pezizomycotina</taxon>
        <taxon>Sordariomycetes</taxon>
        <taxon>Hypocreomycetidae</taxon>
        <taxon>Hypocreales</taxon>
        <taxon>Bionectriaceae</taxon>
        <taxon>Clonostachys</taxon>
    </lineage>
</organism>
<keyword evidence="2" id="KW-1185">Reference proteome</keyword>
<evidence type="ECO:0008006" key="3">
    <source>
        <dbReference type="Google" id="ProtNLM"/>
    </source>
</evidence>
<dbReference type="OrthoDB" id="9971575at2759"/>
<dbReference type="Proteomes" id="UP000754883">
    <property type="component" value="Unassembled WGS sequence"/>
</dbReference>
<reference evidence="1 2" key="2">
    <citation type="submission" date="2021-10" db="EMBL/GenBank/DDBJ databases">
        <authorList>
            <person name="Piombo E."/>
        </authorList>
    </citation>
    <scope>NUCLEOTIDE SEQUENCE [LARGE SCALE GENOMIC DNA]</scope>
</reference>